<proteinExistence type="predicted"/>
<protein>
    <submittedName>
        <fullName evidence="2">Uncharacterized protein</fullName>
    </submittedName>
</protein>
<sequence length="79" mass="9078">MEGITEIDKTAYIDECKEIVRNELDEELSDEMLTIVTNEIMDTCLFIGGDFKKENIIDITKQYVTMGGIKRIKKAREGM</sequence>
<name>A0A2T3FVZ6_9FIRM</name>
<dbReference type="GeneID" id="77471446"/>
<organism evidence="2 3">
    <name type="scientific">Faecalibacillus faecis</name>
    <dbReference type="NCBI Taxonomy" id="1982628"/>
    <lineage>
        <taxon>Bacteria</taxon>
        <taxon>Bacillati</taxon>
        <taxon>Bacillota</taxon>
        <taxon>Erysipelotrichia</taxon>
        <taxon>Erysipelotrichales</taxon>
        <taxon>Coprobacillaceae</taxon>
        <taxon>Faecalibacillus</taxon>
    </lineage>
</organism>
<reference evidence="1" key="3">
    <citation type="submission" date="2021-10" db="EMBL/GenBank/DDBJ databases">
        <title>Collection of gut derived symbiotic bacterial strains cultured from healthy donors.</title>
        <authorList>
            <person name="Lin H."/>
            <person name="Littmann E."/>
            <person name="Kohout C."/>
            <person name="Pamer E.G."/>
        </authorList>
    </citation>
    <scope>NUCLEOTIDE SEQUENCE</scope>
    <source>
        <strain evidence="1">DFI.4.48</strain>
    </source>
</reference>
<reference evidence="3" key="1">
    <citation type="submission" date="2018-03" db="EMBL/GenBank/DDBJ databases">
        <title>Lachnoclostridium SNUG30370 gen.nov., sp.nov., isolated from human faeces.</title>
        <authorList>
            <person name="Seo B."/>
            <person name="Jeon K."/>
            <person name="Ko G."/>
        </authorList>
    </citation>
    <scope>NUCLEOTIDE SEQUENCE [LARGE SCALE GENOMIC DNA]</scope>
    <source>
        <strain evidence="3">SNUG30370</strain>
    </source>
</reference>
<dbReference type="EMBL" id="PYLP01000014">
    <property type="protein sequence ID" value="PST39458.1"/>
    <property type="molecule type" value="Genomic_DNA"/>
</dbReference>
<dbReference type="RefSeq" id="WP_106988459.1">
    <property type="nucleotide sequence ID" value="NZ_DAWBWI010000269.1"/>
</dbReference>
<keyword evidence="3" id="KW-1185">Reference proteome</keyword>
<dbReference type="AlphaFoldDB" id="A0A2T3FVZ6"/>
<dbReference type="Proteomes" id="UP001198439">
    <property type="component" value="Unassembled WGS sequence"/>
</dbReference>
<evidence type="ECO:0000313" key="3">
    <source>
        <dbReference type="Proteomes" id="UP000241201"/>
    </source>
</evidence>
<accession>A0A2T3FVZ6</accession>
<evidence type="ECO:0000313" key="1">
    <source>
        <dbReference type="EMBL" id="MCB8611108.1"/>
    </source>
</evidence>
<reference evidence="2" key="2">
    <citation type="journal article" date="2019" name="Int. J. Syst. Evol. Microbiol.">
        <title>Faecalibacillus intestinalis gen. nov., sp. nov. and Faecalibacillus faecis sp. nov., isolated from human faeces.</title>
        <authorList>
            <person name="Seo B."/>
            <person name="Jeon K."/>
            <person name="Baek I."/>
            <person name="Lee Y.M."/>
            <person name="Baek K."/>
            <person name="Ko G."/>
        </authorList>
    </citation>
    <scope>NUCLEOTIDE SEQUENCE</scope>
    <source>
        <strain evidence="2">SNUG30370</strain>
    </source>
</reference>
<dbReference type="Proteomes" id="UP000241201">
    <property type="component" value="Unassembled WGS sequence"/>
</dbReference>
<gene>
    <name evidence="2" type="ORF">C7U55_10105</name>
    <name evidence="1" type="ORF">LJD69_10960</name>
</gene>
<comment type="caution">
    <text evidence="2">The sequence shown here is derived from an EMBL/GenBank/DDBJ whole genome shotgun (WGS) entry which is preliminary data.</text>
</comment>
<dbReference type="EMBL" id="JAJDKZ010000036">
    <property type="protein sequence ID" value="MCB8611108.1"/>
    <property type="molecule type" value="Genomic_DNA"/>
</dbReference>
<evidence type="ECO:0000313" key="2">
    <source>
        <dbReference type="EMBL" id="PST39458.1"/>
    </source>
</evidence>